<dbReference type="Pfam" id="PF13855">
    <property type="entry name" value="LRR_8"/>
    <property type="match status" value="1"/>
</dbReference>
<organism evidence="4 5">
    <name type="scientific">Plutella xylostella</name>
    <name type="common">Diamondback moth</name>
    <name type="synonym">Plutella maculipennis</name>
    <dbReference type="NCBI Taxonomy" id="51655"/>
    <lineage>
        <taxon>Eukaryota</taxon>
        <taxon>Metazoa</taxon>
        <taxon>Ecdysozoa</taxon>
        <taxon>Arthropoda</taxon>
        <taxon>Hexapoda</taxon>
        <taxon>Insecta</taxon>
        <taxon>Pterygota</taxon>
        <taxon>Neoptera</taxon>
        <taxon>Endopterygota</taxon>
        <taxon>Lepidoptera</taxon>
        <taxon>Glossata</taxon>
        <taxon>Ditrysia</taxon>
        <taxon>Yponomeutoidea</taxon>
        <taxon>Plutellidae</taxon>
        <taxon>Plutella</taxon>
    </lineage>
</organism>
<keyword evidence="5" id="KW-1185">Reference proteome</keyword>
<dbReference type="InterPro" id="IPR050328">
    <property type="entry name" value="Dev_Immune_Receptor"/>
</dbReference>
<evidence type="ECO:0000256" key="3">
    <source>
        <dbReference type="ARBA" id="ARBA00022737"/>
    </source>
</evidence>
<dbReference type="InterPro" id="IPR001611">
    <property type="entry name" value="Leu-rich_rpt"/>
</dbReference>
<dbReference type="PANTHER" id="PTHR24373:SF370">
    <property type="entry name" value="FISH-LIPS, ISOFORM E"/>
    <property type="match status" value="1"/>
</dbReference>
<name>A0A8S4GHZ4_PLUXY</name>
<dbReference type="PROSITE" id="PS51450">
    <property type="entry name" value="LRR"/>
    <property type="match status" value="2"/>
</dbReference>
<dbReference type="SMART" id="SM00369">
    <property type="entry name" value="LRR_TYP"/>
    <property type="match status" value="5"/>
</dbReference>
<feature type="non-terminal residue" evidence="4">
    <location>
        <position position="1"/>
    </location>
</feature>
<protein>
    <submittedName>
        <fullName evidence="4">(diamondback moth) hypothetical protein</fullName>
    </submittedName>
</protein>
<dbReference type="AlphaFoldDB" id="A0A8S4GHZ4"/>
<dbReference type="PANTHER" id="PTHR24373">
    <property type="entry name" value="SLIT RELATED LEUCINE-RICH REPEAT NEURONAL PROTEIN"/>
    <property type="match status" value="1"/>
</dbReference>
<dbReference type="SUPFAM" id="SSF52058">
    <property type="entry name" value="L domain-like"/>
    <property type="match status" value="1"/>
</dbReference>
<dbReference type="InterPro" id="IPR032675">
    <property type="entry name" value="LRR_dom_sf"/>
</dbReference>
<gene>
    <name evidence="4" type="ORF">PLXY2_LOCUS17015</name>
</gene>
<keyword evidence="3" id="KW-0677">Repeat</keyword>
<evidence type="ECO:0000313" key="5">
    <source>
        <dbReference type="Proteomes" id="UP000653454"/>
    </source>
</evidence>
<dbReference type="Gene3D" id="3.80.10.10">
    <property type="entry name" value="Ribonuclease Inhibitor"/>
    <property type="match status" value="2"/>
</dbReference>
<evidence type="ECO:0000256" key="1">
    <source>
        <dbReference type="ARBA" id="ARBA00022614"/>
    </source>
</evidence>
<sequence length="437" mass="50860">MRSLRYLSVSKLLRRSLRSEDFLEFGVELEDLKIYRQHHQQNRGSAFEHVRSIKTLDMSENNIEFIDPFAFAEACRFDSLRTALVTQSHQEHNREVFGSMLMLQYLDLSHNQIFDLEYDCFKKVKNLQIVDMSHNHIIEIPVEIFQEMQTLSSVDLSDNHIRQLADNLIPSSALERCSRKLVEFDLSGNNIPAVAIADLVLRFRSGEGEYWQEEPDYNDEYMYHTARRDHQKVFHQKKQYPQNILYKATHTLNELRWLSLSGNPITALMNTSLYGVSPRLEYLDVTRLRIKIFETGAFSKMYALRTLKITAYSNARDFNVPRMLTNNAGLENLYIDVDDSSINLGKEMNGQLPCKLDNITITGRAMRFLSEYLLNGVHSKKLRLTIFTQVLRKSTRRYSGSQDGYWRDLDCGFGRGFLNSPNIMIMIVMSLLTALYI</sequence>
<dbReference type="Proteomes" id="UP000653454">
    <property type="component" value="Unassembled WGS sequence"/>
</dbReference>
<comment type="caution">
    <text evidence="4">The sequence shown here is derived from an EMBL/GenBank/DDBJ whole genome shotgun (WGS) entry which is preliminary data.</text>
</comment>
<evidence type="ECO:0000313" key="4">
    <source>
        <dbReference type="EMBL" id="CAG9138762.1"/>
    </source>
</evidence>
<reference evidence="4" key="1">
    <citation type="submission" date="2020-11" db="EMBL/GenBank/DDBJ databases">
        <authorList>
            <person name="Whiteford S."/>
        </authorList>
    </citation>
    <scope>NUCLEOTIDE SEQUENCE</scope>
</reference>
<keyword evidence="2" id="KW-0732">Signal</keyword>
<dbReference type="GO" id="GO:0005615">
    <property type="term" value="C:extracellular space"/>
    <property type="evidence" value="ECO:0007669"/>
    <property type="project" value="TreeGrafter"/>
</dbReference>
<evidence type="ECO:0000256" key="2">
    <source>
        <dbReference type="ARBA" id="ARBA00022729"/>
    </source>
</evidence>
<dbReference type="EMBL" id="CAJHNJ030000851">
    <property type="protein sequence ID" value="CAG9138762.1"/>
    <property type="molecule type" value="Genomic_DNA"/>
</dbReference>
<keyword evidence="1" id="KW-0433">Leucine-rich repeat</keyword>
<accession>A0A8S4GHZ4</accession>
<dbReference type="InterPro" id="IPR003591">
    <property type="entry name" value="Leu-rich_rpt_typical-subtyp"/>
</dbReference>
<dbReference type="GO" id="GO:0031012">
    <property type="term" value="C:extracellular matrix"/>
    <property type="evidence" value="ECO:0007669"/>
    <property type="project" value="TreeGrafter"/>
</dbReference>
<proteinExistence type="predicted"/>